<keyword evidence="3" id="KW-1185">Reference proteome</keyword>
<reference evidence="2 3" key="1">
    <citation type="submission" date="2018-06" db="EMBL/GenBank/DDBJ databases">
        <authorList>
            <consortium name="Pathogen Informatics"/>
            <person name="Doyle S."/>
        </authorList>
    </citation>
    <scope>NUCLEOTIDE SEQUENCE [LARGE SCALE GENOMIC DNA]</scope>
    <source>
        <strain evidence="2 3">NCTC13316</strain>
    </source>
</reference>
<gene>
    <name evidence="2" type="ORF">NCTC13316_01128</name>
</gene>
<evidence type="ECO:0000313" key="3">
    <source>
        <dbReference type="Proteomes" id="UP000254794"/>
    </source>
</evidence>
<organism evidence="2 3">
    <name type="scientific">Legionella busanensis</name>
    <dbReference type="NCBI Taxonomy" id="190655"/>
    <lineage>
        <taxon>Bacteria</taxon>
        <taxon>Pseudomonadati</taxon>
        <taxon>Pseudomonadota</taxon>
        <taxon>Gammaproteobacteria</taxon>
        <taxon>Legionellales</taxon>
        <taxon>Legionellaceae</taxon>
        <taxon>Legionella</taxon>
    </lineage>
</organism>
<feature type="signal peptide" evidence="1">
    <location>
        <begin position="1"/>
        <end position="18"/>
    </location>
</feature>
<accession>A0A378JK22</accession>
<sequence length="40" mass="4175">MKKLLIAFVVVSSTLAMTGCGCALFGCAPAQDYTATTYVK</sequence>
<proteinExistence type="predicted"/>
<name>A0A378JK22_9GAMM</name>
<evidence type="ECO:0000313" key="2">
    <source>
        <dbReference type="EMBL" id="STX51038.1"/>
    </source>
</evidence>
<dbReference type="RefSeq" id="WP_278043105.1">
    <property type="nucleotide sequence ID" value="NZ_CAAAHP010000001.1"/>
</dbReference>
<evidence type="ECO:0000256" key="1">
    <source>
        <dbReference type="SAM" id="SignalP"/>
    </source>
</evidence>
<dbReference type="AlphaFoldDB" id="A0A378JK22"/>
<dbReference type="Proteomes" id="UP000254794">
    <property type="component" value="Unassembled WGS sequence"/>
</dbReference>
<dbReference type="PROSITE" id="PS51257">
    <property type="entry name" value="PROKAR_LIPOPROTEIN"/>
    <property type="match status" value="1"/>
</dbReference>
<evidence type="ECO:0008006" key="4">
    <source>
        <dbReference type="Google" id="ProtNLM"/>
    </source>
</evidence>
<keyword evidence="1" id="KW-0732">Signal</keyword>
<dbReference type="EMBL" id="UGOD01000001">
    <property type="protein sequence ID" value="STX51038.1"/>
    <property type="molecule type" value="Genomic_DNA"/>
</dbReference>
<protein>
    <recommendedName>
        <fullName evidence="4">Lipoprotein</fullName>
    </recommendedName>
</protein>
<feature type="chain" id="PRO_5017012124" description="Lipoprotein" evidence="1">
    <location>
        <begin position="19"/>
        <end position="40"/>
    </location>
</feature>